<feature type="transmembrane region" description="Helical" evidence="7">
    <location>
        <begin position="284"/>
        <end position="305"/>
    </location>
</feature>
<evidence type="ECO:0000256" key="4">
    <source>
        <dbReference type="ARBA" id="ARBA00022692"/>
    </source>
</evidence>
<protein>
    <recommendedName>
        <fullName evidence="10">Amino acid permease</fullName>
    </recommendedName>
</protein>
<feature type="transmembrane region" description="Helical" evidence="7">
    <location>
        <begin position="123"/>
        <end position="140"/>
    </location>
</feature>
<evidence type="ECO:0000256" key="3">
    <source>
        <dbReference type="ARBA" id="ARBA00022475"/>
    </source>
</evidence>
<feature type="transmembrane region" description="Helical" evidence="7">
    <location>
        <begin position="407"/>
        <end position="429"/>
    </location>
</feature>
<gene>
    <name evidence="8" type="ORF">CBG21_05415</name>
</gene>
<feature type="transmembrane region" description="Helical" evidence="7">
    <location>
        <begin position="38"/>
        <end position="61"/>
    </location>
</feature>
<reference evidence="8 9" key="2">
    <citation type="submission" date="2017-09" db="EMBL/GenBank/DDBJ databases">
        <title>Tripartite evolution among Lactobacillus johnsonii, Lactobacillus taiwanensis, Lactobacillus reuteri and their rodent host.</title>
        <authorList>
            <person name="Wang T."/>
            <person name="Knowles S."/>
            <person name="Cheng C."/>
        </authorList>
    </citation>
    <scope>NUCLEOTIDE SEQUENCE [LARGE SCALE GENOMIC DNA]</scope>
    <source>
        <strain evidence="8 9">103v</strain>
    </source>
</reference>
<sequence length="473" mass="51778">MSSKKLSSVSIGTFIGMTIALAASIRNVPDVAAAGWPMFLYMAIATFMFALPICLIAGEFGSTFPEKGGPELWVRNTLGDDFGFATSWLLWTILFPGMVVVASALPPLIAVAVNKSSLGTDNMFTLIVILVSFWGMTFLNRCLDMAKITGKWVTWIGIYIPFIIMTLLGIAALIKTGIHPNSILQGMHPEKIIPLGSSGAKSLNYFSPIALIFVGIELSSVYITRLHKASDYPIGVLATLLFMLVLNLINGFMESAIISPSKINLNNIVQPIIVYNQILGLPAWINNIFSILVAIGVCVQLSAWVSGPGKTMLASARDGYISPKLKFWKKDKFGDSPAIMYVQAIVVSIFSCAYLLIPDINRAFLDLVNATNVIYCMVYIFMAVGFIKMRVKEPNLKSDFKVGNSTVAWIIGIVLIVTIIVIMVATFIVGTLFNFIIVAGISAVIIILPFIFYHFKKDSWATEVKALIKEKKN</sequence>
<keyword evidence="3" id="KW-1003">Cell membrane</keyword>
<name>A0A256VI78_LIMRT</name>
<evidence type="ECO:0000256" key="2">
    <source>
        <dbReference type="ARBA" id="ARBA00022448"/>
    </source>
</evidence>
<comment type="subcellular location">
    <subcellularLocation>
        <location evidence="1">Cell membrane</location>
        <topology evidence="1">Multi-pass membrane protein</topology>
    </subcellularLocation>
</comment>
<dbReference type="RefSeq" id="WP_094504094.1">
    <property type="nucleotide sequence ID" value="NZ_NGPH01000052.1"/>
</dbReference>
<reference evidence="9" key="1">
    <citation type="submission" date="2017-05" db="EMBL/GenBank/DDBJ databases">
        <authorList>
            <person name="Lin X.B."/>
            <person name="Stothard P."/>
            <person name="Tasseva G."/>
            <person name="Walter J."/>
        </authorList>
    </citation>
    <scope>NUCLEOTIDE SEQUENCE [LARGE SCALE GENOMIC DNA]</scope>
    <source>
        <strain evidence="9">103v</strain>
    </source>
</reference>
<keyword evidence="5 7" id="KW-1133">Transmembrane helix</keyword>
<organism evidence="8 9">
    <name type="scientific">Limosilactobacillus reuteri</name>
    <name type="common">Lactobacillus reuteri</name>
    <dbReference type="NCBI Taxonomy" id="1598"/>
    <lineage>
        <taxon>Bacteria</taxon>
        <taxon>Bacillati</taxon>
        <taxon>Bacillota</taxon>
        <taxon>Bacilli</taxon>
        <taxon>Lactobacillales</taxon>
        <taxon>Lactobacillaceae</taxon>
        <taxon>Limosilactobacillus</taxon>
    </lineage>
</organism>
<evidence type="ECO:0000313" key="9">
    <source>
        <dbReference type="Proteomes" id="UP000216122"/>
    </source>
</evidence>
<keyword evidence="4 7" id="KW-0812">Transmembrane</keyword>
<feature type="transmembrane region" description="Helical" evidence="7">
    <location>
        <begin position="152"/>
        <end position="174"/>
    </location>
</feature>
<feature type="transmembrane region" description="Helical" evidence="7">
    <location>
        <begin position="205"/>
        <end position="223"/>
    </location>
</feature>
<dbReference type="GO" id="GO:0005886">
    <property type="term" value="C:plasma membrane"/>
    <property type="evidence" value="ECO:0007669"/>
    <property type="project" value="UniProtKB-SubCell"/>
</dbReference>
<evidence type="ECO:0008006" key="10">
    <source>
        <dbReference type="Google" id="ProtNLM"/>
    </source>
</evidence>
<evidence type="ECO:0000256" key="1">
    <source>
        <dbReference type="ARBA" id="ARBA00004651"/>
    </source>
</evidence>
<feature type="transmembrane region" description="Helical" evidence="7">
    <location>
        <begin position="235"/>
        <end position="253"/>
    </location>
</feature>
<dbReference type="PIRSF" id="PIRSF006060">
    <property type="entry name" value="AA_transporter"/>
    <property type="match status" value="1"/>
</dbReference>
<dbReference type="PANTHER" id="PTHR42770:SF15">
    <property type="entry name" value="GLUTAMATE_GAMMA-AMINOBUTYRATE ANTIPORTER-RELATED"/>
    <property type="match status" value="1"/>
</dbReference>
<dbReference type="AlphaFoldDB" id="A0A256VI78"/>
<keyword evidence="6 7" id="KW-0472">Membrane</keyword>
<dbReference type="GO" id="GO:0022857">
    <property type="term" value="F:transmembrane transporter activity"/>
    <property type="evidence" value="ECO:0007669"/>
    <property type="project" value="InterPro"/>
</dbReference>
<comment type="caution">
    <text evidence="8">The sequence shown here is derived from an EMBL/GenBank/DDBJ whole genome shotgun (WGS) entry which is preliminary data.</text>
</comment>
<accession>A0A256VI78</accession>
<evidence type="ECO:0000313" key="8">
    <source>
        <dbReference type="EMBL" id="OYT03385.1"/>
    </source>
</evidence>
<dbReference type="InterPro" id="IPR002293">
    <property type="entry name" value="AA/rel_permease1"/>
</dbReference>
<dbReference type="InterPro" id="IPR050367">
    <property type="entry name" value="APC_superfamily"/>
</dbReference>
<proteinExistence type="predicted"/>
<dbReference type="Pfam" id="PF13520">
    <property type="entry name" value="AA_permease_2"/>
    <property type="match status" value="1"/>
</dbReference>
<keyword evidence="2" id="KW-0813">Transport</keyword>
<feature type="transmembrane region" description="Helical" evidence="7">
    <location>
        <begin position="363"/>
        <end position="387"/>
    </location>
</feature>
<dbReference type="Proteomes" id="UP000216122">
    <property type="component" value="Unassembled WGS sequence"/>
</dbReference>
<feature type="transmembrane region" description="Helical" evidence="7">
    <location>
        <begin position="338"/>
        <end position="357"/>
    </location>
</feature>
<dbReference type="Gene3D" id="1.20.1740.10">
    <property type="entry name" value="Amino acid/polyamine transporter I"/>
    <property type="match status" value="1"/>
</dbReference>
<evidence type="ECO:0000256" key="5">
    <source>
        <dbReference type="ARBA" id="ARBA00022989"/>
    </source>
</evidence>
<evidence type="ECO:0000256" key="6">
    <source>
        <dbReference type="ARBA" id="ARBA00023136"/>
    </source>
</evidence>
<feature type="transmembrane region" description="Helical" evidence="7">
    <location>
        <begin position="82"/>
        <end position="103"/>
    </location>
</feature>
<evidence type="ECO:0000256" key="7">
    <source>
        <dbReference type="SAM" id="Phobius"/>
    </source>
</evidence>
<feature type="transmembrane region" description="Helical" evidence="7">
    <location>
        <begin position="435"/>
        <end position="455"/>
    </location>
</feature>
<dbReference type="PANTHER" id="PTHR42770">
    <property type="entry name" value="AMINO ACID TRANSPORTER-RELATED"/>
    <property type="match status" value="1"/>
</dbReference>
<dbReference type="EMBL" id="NGQC01000033">
    <property type="protein sequence ID" value="OYT03385.1"/>
    <property type="molecule type" value="Genomic_DNA"/>
</dbReference>